<evidence type="ECO:0000313" key="4">
    <source>
        <dbReference type="EMBL" id="ABW33626.1"/>
    </source>
</evidence>
<evidence type="ECO:0000259" key="2">
    <source>
        <dbReference type="Pfam" id="PF08401"/>
    </source>
</evidence>
<evidence type="ECO:0000256" key="1">
    <source>
        <dbReference type="SAM" id="MobiDB-lite"/>
    </source>
</evidence>
<feature type="domain" description="Polyvalent protein metallopeptidase" evidence="3">
    <location>
        <begin position="255"/>
        <end position="382"/>
    </location>
</feature>
<dbReference type="AlphaFoldDB" id="A8W076"/>
<dbReference type="Pfam" id="PF08401">
    <property type="entry name" value="ArdcN"/>
    <property type="match status" value="1"/>
</dbReference>
<feature type="domain" description="N-terminal" evidence="2">
    <location>
        <begin position="107"/>
        <end position="226"/>
    </location>
</feature>
<geneLocation type="plasmid" evidence="4">
    <name>pRi2659</name>
</geneLocation>
<protein>
    <submittedName>
        <fullName evidence="4">Rcorf69</fullName>
    </submittedName>
</protein>
<organism evidence="4">
    <name type="scientific">Rhizobium rhizogenes</name>
    <name type="common">Agrobacterium rhizogenes</name>
    <dbReference type="NCBI Taxonomy" id="359"/>
    <lineage>
        <taxon>Bacteria</taxon>
        <taxon>Pseudomonadati</taxon>
        <taxon>Pseudomonadota</taxon>
        <taxon>Alphaproteobacteria</taxon>
        <taxon>Hyphomicrobiales</taxon>
        <taxon>Rhizobiaceae</taxon>
        <taxon>Rhizobium/Agrobacterium group</taxon>
        <taxon>Rhizobium</taxon>
    </lineage>
</organism>
<evidence type="ECO:0000259" key="3">
    <source>
        <dbReference type="Pfam" id="PF18818"/>
    </source>
</evidence>
<reference evidence="4" key="1">
    <citation type="journal article" date="2007" name="In Vitro Cell. Dev. Biol. Plant">
        <title>Disarming and sequencing of Agrobacterium rhizogenes strain K599 (NCPPB2659) plasmid pRi2659.</title>
        <authorList>
            <person name="Mankin S.L."/>
            <person name="Hill D.S."/>
            <person name="Olhoft P.M."/>
            <person name="Toren E."/>
            <person name="Wenck A.R."/>
            <person name="Nea L."/>
            <person name="Xing L."/>
            <person name="Brown J.A."/>
            <person name="Fu H."/>
            <person name="Ireland L."/>
            <person name="Jia H."/>
            <person name="Hillebrand H."/>
            <person name="Jones T."/>
            <person name="Song H.-S."/>
        </authorList>
    </citation>
    <scope>NUCLEOTIDE SEQUENCE</scope>
    <source>
        <strain evidence="4">K599</strain>
        <plasmid evidence="4">pRi2659</plasmid>
    </source>
</reference>
<dbReference type="GO" id="GO:0003697">
    <property type="term" value="F:single-stranded DNA binding"/>
    <property type="evidence" value="ECO:0007669"/>
    <property type="project" value="InterPro"/>
</dbReference>
<sequence>MPVPNSMACRSSPLRMSSGRPTSKQFLESPEAVTPRSARREPVRLLVLAERGVRATASPSSTSVPAFRCPHPFPLRTLDRRDGVAIGATSLNWRFEMSRKDEGQRADIYTRITDKIIEDLEKGVRPWMKPWNAANTNGRITRPLRHNGQPYSGMNVLLLWSEGLARGYSSPMWMTFKQALELGSAVRKGETGSTVVFASRFTKSETDRNGNDVDREIPFLKAYFVFNVDQIDGLPDHYYHRPTPVLDPIERIEIADRFFRDTGAVIRHGGSQAYYSPVTDHIQMPPFETFRDVESYYATLGHEEIHWVGAKDRLDRDLSRYAKDRTERAREELIAELGSCFLCADLGIAPELEPRPDHASYLQSWLTVLSNDKWAIFQAAAHAQRAVSYLHGLQPSAEGADKAAA</sequence>
<dbReference type="InterPro" id="IPR041459">
    <property type="entry name" value="MPTase-PolyVal"/>
</dbReference>
<dbReference type="EMBL" id="EU186381">
    <property type="protein sequence ID" value="ABW33626.1"/>
    <property type="molecule type" value="Genomic_DNA"/>
</dbReference>
<name>A8W076_RHIRH</name>
<dbReference type="InterPro" id="IPR013610">
    <property type="entry name" value="ArdC_N"/>
</dbReference>
<dbReference type="Pfam" id="PF18818">
    <property type="entry name" value="MPTase-PolyVal"/>
    <property type="match status" value="1"/>
</dbReference>
<proteinExistence type="predicted"/>
<feature type="region of interest" description="Disordered" evidence="1">
    <location>
        <begin position="1"/>
        <end position="38"/>
    </location>
</feature>
<keyword evidence="4" id="KW-0614">Plasmid</keyword>
<accession>A8W076</accession>